<evidence type="ECO:0000256" key="12">
    <source>
        <dbReference type="ARBA" id="ARBA00037847"/>
    </source>
</evidence>
<dbReference type="GO" id="GO:0046933">
    <property type="term" value="F:proton-transporting ATP synthase activity, rotational mechanism"/>
    <property type="evidence" value="ECO:0007669"/>
    <property type="project" value="UniProtKB-UniRule"/>
</dbReference>
<keyword evidence="8 13" id="KW-0406">Ion transport</keyword>
<dbReference type="InterPro" id="IPR028987">
    <property type="entry name" value="ATP_synth_B-like_membr_sf"/>
</dbReference>
<dbReference type="CDD" id="cd06503">
    <property type="entry name" value="ATP-synt_Fo_b"/>
    <property type="match status" value="1"/>
</dbReference>
<dbReference type="RefSeq" id="WP_003334247.1">
    <property type="nucleotide sequence ID" value="NZ_CP007806.1"/>
</dbReference>
<organism evidence="16 17">
    <name type="scientific">Brevibacillus laterosporus LMG 15441</name>
    <dbReference type="NCBI Taxonomy" id="1042163"/>
    <lineage>
        <taxon>Bacteria</taxon>
        <taxon>Bacillati</taxon>
        <taxon>Bacillota</taxon>
        <taxon>Bacilli</taxon>
        <taxon>Bacillales</taxon>
        <taxon>Paenibacillaceae</taxon>
        <taxon>Brevibacillus</taxon>
    </lineage>
</organism>
<evidence type="ECO:0000256" key="10">
    <source>
        <dbReference type="ARBA" id="ARBA00023310"/>
    </source>
</evidence>
<keyword evidence="15" id="KW-0175">Coiled coil</keyword>
<evidence type="ECO:0000256" key="11">
    <source>
        <dbReference type="ARBA" id="ARBA00025198"/>
    </source>
</evidence>
<feature type="transmembrane region" description="Helical" evidence="13">
    <location>
        <begin position="14"/>
        <end position="33"/>
    </location>
</feature>
<keyword evidence="6 13" id="KW-0375">Hydrogen ion transport</keyword>
<evidence type="ECO:0000256" key="9">
    <source>
        <dbReference type="ARBA" id="ARBA00023136"/>
    </source>
</evidence>
<reference evidence="16 17" key="1">
    <citation type="journal article" date="2011" name="J. Bacteriol.">
        <title>Genome sequence of Brevibacillus laterosporus LMG 15441, a pathogen of invertebrates.</title>
        <authorList>
            <person name="Djukic M."/>
            <person name="Poehlein A."/>
            <person name="Thurmer A."/>
            <person name="Daniel R."/>
        </authorList>
    </citation>
    <scope>NUCLEOTIDE SEQUENCE [LARGE SCALE GENOMIC DNA]</scope>
    <source>
        <strain evidence="16 17">LMG 15441</strain>
    </source>
</reference>
<accession>A0A075RHN4</accession>
<keyword evidence="10 13" id="KW-0066">ATP synthesis</keyword>
<evidence type="ECO:0000256" key="13">
    <source>
        <dbReference type="HAMAP-Rule" id="MF_01398"/>
    </source>
</evidence>
<feature type="coiled-coil region" evidence="15">
    <location>
        <begin position="51"/>
        <end position="137"/>
    </location>
</feature>
<comment type="subcellular location">
    <subcellularLocation>
        <location evidence="13">Cell membrane</location>
        <topology evidence="13">Single-pass membrane protein</topology>
    </subcellularLocation>
    <subcellularLocation>
        <location evidence="12">Endomembrane system</location>
        <topology evidence="12">Single-pass membrane protein</topology>
    </subcellularLocation>
</comment>
<dbReference type="GO" id="GO:0045259">
    <property type="term" value="C:proton-transporting ATP synthase complex"/>
    <property type="evidence" value="ECO:0007669"/>
    <property type="project" value="UniProtKB-KW"/>
</dbReference>
<evidence type="ECO:0000256" key="14">
    <source>
        <dbReference type="RuleBase" id="RU003848"/>
    </source>
</evidence>
<dbReference type="EMBL" id="CP007806">
    <property type="protein sequence ID" value="AIG28700.1"/>
    <property type="molecule type" value="Genomic_DNA"/>
</dbReference>
<evidence type="ECO:0000313" key="16">
    <source>
        <dbReference type="EMBL" id="AIG28700.1"/>
    </source>
</evidence>
<name>A0A075RHN4_BRELA</name>
<evidence type="ECO:0000256" key="6">
    <source>
        <dbReference type="ARBA" id="ARBA00022781"/>
    </source>
</evidence>
<dbReference type="Pfam" id="PF00430">
    <property type="entry name" value="ATP-synt_B"/>
    <property type="match status" value="1"/>
</dbReference>
<evidence type="ECO:0000256" key="15">
    <source>
        <dbReference type="SAM" id="Coils"/>
    </source>
</evidence>
<dbReference type="InterPro" id="IPR005864">
    <property type="entry name" value="ATP_synth_F0_bsu_bac"/>
</dbReference>
<evidence type="ECO:0000313" key="17">
    <source>
        <dbReference type="Proteomes" id="UP000005850"/>
    </source>
</evidence>
<dbReference type="PANTHER" id="PTHR33445:SF1">
    <property type="entry name" value="ATP SYNTHASE SUBUNIT B"/>
    <property type="match status" value="1"/>
</dbReference>
<dbReference type="InterPro" id="IPR050059">
    <property type="entry name" value="ATP_synthase_B_chain"/>
</dbReference>
<dbReference type="KEGG" id="blr:BRLA_c044360"/>
<comment type="subunit">
    <text evidence="13">F-type ATPases have 2 components, F(1) - the catalytic core - and F(0) - the membrane proton channel. F(1) has five subunits: alpha(3), beta(3), gamma(1), delta(1), epsilon(1). F(0) has three main subunits: a(1), b(2) and c(10-14). The alpha and beta chains form an alternating ring which encloses part of the gamma chain. F(1) is attached to F(0) by a central stalk formed by the gamma and epsilon chains, while a peripheral stalk is formed by the delta and b chains.</text>
</comment>
<protein>
    <recommendedName>
        <fullName evidence="13">ATP synthase subunit b</fullName>
    </recommendedName>
    <alternativeName>
        <fullName evidence="13">ATP synthase F(0) sector subunit b</fullName>
    </alternativeName>
    <alternativeName>
        <fullName evidence="13">ATPase subunit I</fullName>
    </alternativeName>
    <alternativeName>
        <fullName evidence="13">F-type ATPase subunit b</fullName>
        <shortName evidence="13">F-ATPase subunit b</shortName>
    </alternativeName>
</protein>
<dbReference type="STRING" id="1042163.BRLA_c044360"/>
<comment type="function">
    <text evidence="11 13">F(1)F(0) ATP synthase produces ATP from ADP in the presence of a proton or sodium gradient. F-type ATPases consist of two structural domains, F(1) containing the extramembraneous catalytic core and F(0) containing the membrane proton channel, linked together by a central stalk and a peripheral stalk. During catalysis, ATP synthesis in the catalytic domain of F(1) is coupled via a rotary mechanism of the central stalk subunits to proton translocation.</text>
</comment>
<keyword evidence="9 13" id="KW-0472">Membrane</keyword>
<comment type="function">
    <text evidence="13">Component of the F(0) channel, it forms part of the peripheral stalk, linking F(1) to F(0).</text>
</comment>
<keyword evidence="4 13" id="KW-0138">CF(0)</keyword>
<comment type="similarity">
    <text evidence="1 13 14">Belongs to the ATPase B chain family.</text>
</comment>
<keyword evidence="3 13" id="KW-1003">Cell membrane</keyword>
<keyword evidence="5 13" id="KW-0812">Transmembrane</keyword>
<keyword evidence="2 13" id="KW-0813">Transport</keyword>
<dbReference type="GO" id="GO:0046961">
    <property type="term" value="F:proton-transporting ATPase activity, rotational mechanism"/>
    <property type="evidence" value="ECO:0007669"/>
    <property type="project" value="TreeGrafter"/>
</dbReference>
<evidence type="ECO:0000256" key="2">
    <source>
        <dbReference type="ARBA" id="ARBA00022448"/>
    </source>
</evidence>
<proteinExistence type="inferred from homology"/>
<evidence type="ECO:0000256" key="7">
    <source>
        <dbReference type="ARBA" id="ARBA00022989"/>
    </source>
</evidence>
<dbReference type="PANTHER" id="PTHR33445">
    <property type="entry name" value="ATP SYNTHASE SUBUNIT B', CHLOROPLASTIC"/>
    <property type="match status" value="1"/>
</dbReference>
<dbReference type="Proteomes" id="UP000005850">
    <property type="component" value="Chromosome"/>
</dbReference>
<evidence type="ECO:0000256" key="5">
    <source>
        <dbReference type="ARBA" id="ARBA00022692"/>
    </source>
</evidence>
<dbReference type="GO" id="GO:0005886">
    <property type="term" value="C:plasma membrane"/>
    <property type="evidence" value="ECO:0007669"/>
    <property type="project" value="UniProtKB-SubCell"/>
</dbReference>
<dbReference type="HOGENOM" id="CLU_079215_4_2_9"/>
<gene>
    <name evidence="13 16" type="primary">atpF</name>
    <name evidence="16" type="ORF">BRLA_c044360</name>
</gene>
<keyword evidence="17" id="KW-1185">Reference proteome</keyword>
<keyword evidence="7 13" id="KW-1133">Transmembrane helix</keyword>
<evidence type="ECO:0000256" key="3">
    <source>
        <dbReference type="ARBA" id="ARBA00022475"/>
    </source>
</evidence>
<evidence type="ECO:0000256" key="4">
    <source>
        <dbReference type="ARBA" id="ARBA00022547"/>
    </source>
</evidence>
<dbReference type="SUPFAM" id="SSF81573">
    <property type="entry name" value="F1F0 ATP synthase subunit B, membrane domain"/>
    <property type="match status" value="1"/>
</dbReference>
<dbReference type="HAMAP" id="MF_01398">
    <property type="entry name" value="ATP_synth_b_bprime"/>
    <property type="match status" value="1"/>
</dbReference>
<dbReference type="InterPro" id="IPR002146">
    <property type="entry name" value="ATP_synth_b/b'su_bac/chlpt"/>
</dbReference>
<dbReference type="AlphaFoldDB" id="A0A075RHN4"/>
<dbReference type="eggNOG" id="COG0711">
    <property type="taxonomic scope" value="Bacteria"/>
</dbReference>
<evidence type="ECO:0000256" key="8">
    <source>
        <dbReference type="ARBA" id="ARBA00023065"/>
    </source>
</evidence>
<dbReference type="GO" id="GO:0012505">
    <property type="term" value="C:endomembrane system"/>
    <property type="evidence" value="ECO:0007669"/>
    <property type="project" value="UniProtKB-SubCell"/>
</dbReference>
<evidence type="ECO:0000256" key="1">
    <source>
        <dbReference type="ARBA" id="ARBA00005513"/>
    </source>
</evidence>
<dbReference type="NCBIfam" id="TIGR01144">
    <property type="entry name" value="ATP_synt_b"/>
    <property type="match status" value="1"/>
</dbReference>
<sequence length="167" mass="18933">MLEFGAVTLEGGTMLFQVLAFLILLLVVRKFAVGPITQIMEKRRQYVASEIEAAERNRKEAEGLLAEQRRLLEEARQETKALIERATRQAQEEEARIKKEAEETAARLKAEASAEIARETEKAKEELRTQMASLSVMLASKIIEKELDEATQKSTIDQFLKQVGDRL</sequence>